<proteinExistence type="predicted"/>
<dbReference type="Proteomes" id="UP000315700">
    <property type="component" value="Chromosome"/>
</dbReference>
<evidence type="ECO:0000313" key="1">
    <source>
        <dbReference type="EMBL" id="QDT54221.1"/>
    </source>
</evidence>
<gene>
    <name evidence="1" type="ORF">Pan44_22480</name>
</gene>
<reference evidence="1 2" key="1">
    <citation type="submission" date="2019-02" db="EMBL/GenBank/DDBJ databases">
        <title>Deep-cultivation of Planctomycetes and their phenomic and genomic characterization uncovers novel biology.</title>
        <authorList>
            <person name="Wiegand S."/>
            <person name="Jogler M."/>
            <person name="Boedeker C."/>
            <person name="Pinto D."/>
            <person name="Vollmers J."/>
            <person name="Rivas-Marin E."/>
            <person name="Kohn T."/>
            <person name="Peeters S.H."/>
            <person name="Heuer A."/>
            <person name="Rast P."/>
            <person name="Oberbeckmann S."/>
            <person name="Bunk B."/>
            <person name="Jeske O."/>
            <person name="Meyerdierks A."/>
            <person name="Storesund J.E."/>
            <person name="Kallscheuer N."/>
            <person name="Luecker S."/>
            <person name="Lage O.M."/>
            <person name="Pohl T."/>
            <person name="Merkel B.J."/>
            <person name="Hornburger P."/>
            <person name="Mueller R.-W."/>
            <person name="Bruemmer F."/>
            <person name="Labrenz M."/>
            <person name="Spormann A.M."/>
            <person name="Op den Camp H."/>
            <person name="Overmann J."/>
            <person name="Amann R."/>
            <person name="Jetten M.S.M."/>
            <person name="Mascher T."/>
            <person name="Medema M.H."/>
            <person name="Devos D.P."/>
            <person name="Kaster A.-K."/>
            <person name="Ovreas L."/>
            <person name="Rohde M."/>
            <person name="Galperin M.Y."/>
            <person name="Jogler C."/>
        </authorList>
    </citation>
    <scope>NUCLEOTIDE SEQUENCE [LARGE SCALE GENOMIC DNA]</scope>
    <source>
        <strain evidence="1 2">Pan44</strain>
    </source>
</reference>
<evidence type="ECO:0008006" key="3">
    <source>
        <dbReference type="Google" id="ProtNLM"/>
    </source>
</evidence>
<protein>
    <recommendedName>
        <fullName evidence="3">50S ribosomal protein L40e</fullName>
    </recommendedName>
</protein>
<keyword evidence="2" id="KW-1185">Reference proteome</keyword>
<name>A0A517SDN2_9PLAN</name>
<sequence>MGTRPRTKAKLAKKAKRCTKCGSLVTYRVRCKKCSKAT</sequence>
<accession>A0A517SDN2</accession>
<dbReference type="KEGG" id="ccos:Pan44_22480"/>
<organism evidence="1 2">
    <name type="scientific">Caulifigura coniformis</name>
    <dbReference type="NCBI Taxonomy" id="2527983"/>
    <lineage>
        <taxon>Bacteria</taxon>
        <taxon>Pseudomonadati</taxon>
        <taxon>Planctomycetota</taxon>
        <taxon>Planctomycetia</taxon>
        <taxon>Planctomycetales</taxon>
        <taxon>Planctomycetaceae</taxon>
        <taxon>Caulifigura</taxon>
    </lineage>
</organism>
<dbReference type="InParanoid" id="A0A517SDN2"/>
<dbReference type="EMBL" id="CP036271">
    <property type="protein sequence ID" value="QDT54221.1"/>
    <property type="molecule type" value="Genomic_DNA"/>
</dbReference>
<dbReference type="AlphaFoldDB" id="A0A517SDN2"/>
<evidence type="ECO:0000313" key="2">
    <source>
        <dbReference type="Proteomes" id="UP000315700"/>
    </source>
</evidence>